<proteinExistence type="predicted"/>
<gene>
    <name evidence="2" type="ORF">Defa_12650</name>
</gene>
<keyword evidence="1" id="KW-1133">Transmembrane helix</keyword>
<evidence type="ECO:0000313" key="2">
    <source>
        <dbReference type="EMBL" id="GAB1253778.1"/>
    </source>
</evidence>
<dbReference type="SUPFAM" id="SSF103473">
    <property type="entry name" value="MFS general substrate transporter"/>
    <property type="match status" value="1"/>
</dbReference>
<accession>A0ABQ0E7Q0</accession>
<keyword evidence="1" id="KW-0812">Transmembrane</keyword>
<evidence type="ECO:0000256" key="1">
    <source>
        <dbReference type="SAM" id="Phobius"/>
    </source>
</evidence>
<dbReference type="EMBL" id="BAAFSG010000001">
    <property type="protein sequence ID" value="GAB1253778.1"/>
    <property type="molecule type" value="Genomic_DNA"/>
</dbReference>
<evidence type="ECO:0000313" key="3">
    <source>
        <dbReference type="Proteomes" id="UP001628192"/>
    </source>
</evidence>
<comment type="caution">
    <text evidence="2">The sequence shown here is derived from an EMBL/GenBank/DDBJ whole genome shotgun (WGS) entry which is preliminary data.</text>
</comment>
<dbReference type="Proteomes" id="UP001628192">
    <property type="component" value="Unassembled WGS sequence"/>
</dbReference>
<feature type="transmembrane region" description="Helical" evidence="1">
    <location>
        <begin position="42"/>
        <end position="62"/>
    </location>
</feature>
<organism evidence="2 3">
    <name type="scientific">Desulfovibrio falkowii</name>
    <dbReference type="NCBI Taxonomy" id="3136602"/>
    <lineage>
        <taxon>Bacteria</taxon>
        <taxon>Pseudomonadati</taxon>
        <taxon>Thermodesulfobacteriota</taxon>
        <taxon>Desulfovibrionia</taxon>
        <taxon>Desulfovibrionales</taxon>
        <taxon>Desulfovibrionaceae</taxon>
        <taxon>Desulfovibrio</taxon>
    </lineage>
</organism>
<reference evidence="2 3" key="1">
    <citation type="journal article" date="2025" name="Int. J. Syst. Evol. Microbiol.">
        <title>Desulfovibrio falkowii sp. nov., Porphyromonas miyakawae sp. nov., Mediterraneibacter flintii sp. nov. and Owariibacterium komagatae gen. nov., sp. nov., isolated from human faeces.</title>
        <authorList>
            <person name="Hamaguchi T."/>
            <person name="Ohara M."/>
            <person name="Hisatomi A."/>
            <person name="Sekiguchi K."/>
            <person name="Takeda J.I."/>
            <person name="Ueyama J."/>
            <person name="Ito M."/>
            <person name="Nishiwaki H."/>
            <person name="Ogi T."/>
            <person name="Hirayama M."/>
            <person name="Ohkuma M."/>
            <person name="Sakamoto M."/>
            <person name="Ohno K."/>
        </authorList>
    </citation>
    <scope>NUCLEOTIDE SEQUENCE [LARGE SCALE GENOMIC DNA]</scope>
    <source>
        <strain evidence="2 3">13CB8C</strain>
    </source>
</reference>
<keyword evidence="3" id="KW-1185">Reference proteome</keyword>
<keyword evidence="1" id="KW-0472">Membrane</keyword>
<feature type="transmembrane region" description="Helical" evidence="1">
    <location>
        <begin position="74"/>
        <end position="94"/>
    </location>
</feature>
<protein>
    <submittedName>
        <fullName evidence="2">Uncharacterized protein</fullName>
    </submittedName>
</protein>
<dbReference type="InterPro" id="IPR036259">
    <property type="entry name" value="MFS_trans_sf"/>
</dbReference>
<sequence>MLLWLFCFYGLFIEATEGVEKAFGADFVPEGRRGCIFGWFNMLAGMLFLPASVTFGFLYQGYPLRLLLFFREYALLWRLPFLAAALLKGLVVPVRT</sequence>
<name>A0ABQ0E7Q0_9BACT</name>